<evidence type="ECO:0000313" key="4">
    <source>
        <dbReference type="EMBL" id="POZ53321.1"/>
    </source>
</evidence>
<organism evidence="3 5">
    <name type="scientific">Methylovulum psychrotolerans</name>
    <dbReference type="NCBI Taxonomy" id="1704499"/>
    <lineage>
        <taxon>Bacteria</taxon>
        <taxon>Pseudomonadati</taxon>
        <taxon>Pseudomonadota</taxon>
        <taxon>Gammaproteobacteria</taxon>
        <taxon>Methylococcales</taxon>
        <taxon>Methylococcaceae</taxon>
        <taxon>Methylovulum</taxon>
    </lineage>
</organism>
<evidence type="ECO:0000256" key="2">
    <source>
        <dbReference type="ARBA" id="ARBA00022840"/>
    </source>
</evidence>
<dbReference type="NCBIfam" id="NF040713">
    <property type="entry name" value="ZapE"/>
    <property type="match status" value="1"/>
</dbReference>
<reference evidence="3 5" key="1">
    <citation type="submission" date="2017-06" db="EMBL/GenBank/DDBJ databases">
        <title>Genome Sequencing of the methanotroph Methylovulum psychrotolerants str. HV10-M2 isolated from a high-altitude environment.</title>
        <authorList>
            <person name="Mateos-Rivera A."/>
        </authorList>
    </citation>
    <scope>NUCLEOTIDE SEQUENCE [LARGE SCALE GENOMIC DNA]</scope>
    <source>
        <strain evidence="3 5">HV10_M2</strain>
    </source>
</reference>
<dbReference type="EMBL" id="CP022129">
    <property type="protein sequence ID" value="ASF45861.1"/>
    <property type="molecule type" value="Genomic_DNA"/>
</dbReference>
<dbReference type="GO" id="GO:0005524">
    <property type="term" value="F:ATP binding"/>
    <property type="evidence" value="ECO:0007669"/>
    <property type="project" value="UniProtKB-KW"/>
</dbReference>
<keyword evidence="2" id="KW-0067">ATP-binding</keyword>
<dbReference type="GO" id="GO:0005737">
    <property type="term" value="C:cytoplasm"/>
    <property type="evidence" value="ECO:0007669"/>
    <property type="project" value="TreeGrafter"/>
</dbReference>
<name>A0A1Z4BX70_9GAMM</name>
<dbReference type="Pfam" id="PF03969">
    <property type="entry name" value="AFG1_ATPase"/>
    <property type="match status" value="1"/>
</dbReference>
<protein>
    <submittedName>
        <fullName evidence="3">Cell division protein ZapE</fullName>
    </submittedName>
</protein>
<dbReference type="OrthoDB" id="9774491at2"/>
<dbReference type="Gene3D" id="3.40.50.300">
    <property type="entry name" value="P-loop containing nucleotide triphosphate hydrolases"/>
    <property type="match status" value="1"/>
</dbReference>
<dbReference type="KEGG" id="mpsy:CEK71_07100"/>
<dbReference type="RefSeq" id="WP_088618736.1">
    <property type="nucleotide sequence ID" value="NZ_CP022129.1"/>
</dbReference>
<dbReference type="PANTHER" id="PTHR12169">
    <property type="entry name" value="ATPASE N2B"/>
    <property type="match status" value="1"/>
</dbReference>
<evidence type="ECO:0000256" key="1">
    <source>
        <dbReference type="ARBA" id="ARBA00022741"/>
    </source>
</evidence>
<sequence>MLKHFFQPRPTLPPDPAPELAGLLAGRYAQQVVQKQLRQDPAQLQTLQVLQILLEELAAQEGGKQRPCRSVYIYGDVGRGKSMLMALFYEACPITQKRRVHFNTFMQEVHTFIYKWRQQNQTDAISALAQNIRSSVRLLCFDEFHVTDIADAMILGRLFGKLFELGLVVVITSNRHPNDLYQGGLQREQFLFFISILEKAAHIIELSAEQDYRLGHGSAQQVTYYCPLSEVPGERTEQMRQFVWQTYRELSEGALLQPDFVTVLGREIQLKATYQDILFTSFDELCAQALSAADYLAMAGRFNIVMMVGIPQLSAEKRNEAKRFMTLIDVLYEHTIKLICSAQVPAPELYTEGDGAFEFKRTVSRLIEMQSDSYCQRADALRQNR</sequence>
<accession>A0A1Z4BX70</accession>
<dbReference type="GO" id="GO:0016887">
    <property type="term" value="F:ATP hydrolysis activity"/>
    <property type="evidence" value="ECO:0007669"/>
    <property type="project" value="InterPro"/>
</dbReference>
<dbReference type="GO" id="GO:0051301">
    <property type="term" value="P:cell division"/>
    <property type="evidence" value="ECO:0007669"/>
    <property type="project" value="UniProtKB-KW"/>
</dbReference>
<evidence type="ECO:0000313" key="6">
    <source>
        <dbReference type="Proteomes" id="UP000237423"/>
    </source>
</evidence>
<evidence type="ECO:0000313" key="5">
    <source>
        <dbReference type="Proteomes" id="UP000197019"/>
    </source>
</evidence>
<dbReference type="AlphaFoldDB" id="A0A1Z4BX70"/>
<keyword evidence="3" id="KW-0132">Cell division</keyword>
<dbReference type="Proteomes" id="UP000237423">
    <property type="component" value="Unassembled WGS sequence"/>
</dbReference>
<dbReference type="Proteomes" id="UP000197019">
    <property type="component" value="Chromosome"/>
</dbReference>
<evidence type="ECO:0000313" key="3">
    <source>
        <dbReference type="EMBL" id="ASF45861.1"/>
    </source>
</evidence>
<keyword evidence="1" id="KW-0547">Nucleotide-binding</keyword>
<keyword evidence="5" id="KW-1185">Reference proteome</keyword>
<dbReference type="EMBL" id="PGFZ01000001">
    <property type="protein sequence ID" value="POZ53321.1"/>
    <property type="molecule type" value="Genomic_DNA"/>
</dbReference>
<keyword evidence="3" id="KW-0131">Cell cycle</keyword>
<reference evidence="4 6" key="2">
    <citation type="submission" date="2017-11" db="EMBL/GenBank/DDBJ databases">
        <title>Draft Genome Sequence of Methylobacter psychrotolerans Sph1T, an Obligate Methanotroph from Low-Temperature Environments.</title>
        <authorList>
            <person name="Oshkin I.Y."/>
            <person name="Miroshnikov K."/>
            <person name="Belova S.E."/>
            <person name="Korzhenkov A."/>
            <person name="Toshchakov S.V."/>
            <person name="Dedysh S.N."/>
        </authorList>
    </citation>
    <scope>NUCLEOTIDE SEQUENCE [LARGE SCALE GENOMIC DNA]</scope>
    <source>
        <strain evidence="4 6">Sph1</strain>
    </source>
</reference>
<dbReference type="SUPFAM" id="SSF52540">
    <property type="entry name" value="P-loop containing nucleoside triphosphate hydrolases"/>
    <property type="match status" value="1"/>
</dbReference>
<proteinExistence type="predicted"/>
<dbReference type="InterPro" id="IPR005654">
    <property type="entry name" value="ATPase_AFG1-like"/>
</dbReference>
<dbReference type="PANTHER" id="PTHR12169:SF6">
    <property type="entry name" value="AFG1-LIKE ATPASE"/>
    <property type="match status" value="1"/>
</dbReference>
<dbReference type="InterPro" id="IPR027417">
    <property type="entry name" value="P-loop_NTPase"/>
</dbReference>
<gene>
    <name evidence="4" type="ORF">AADEFJLK_00341</name>
    <name evidence="3" type="ORF">CEK71_07100</name>
</gene>